<proteinExistence type="predicted"/>
<dbReference type="AlphaFoldDB" id="A0A365PVX3"/>
<gene>
    <name evidence="4" type="ORF">DQ403_09315</name>
    <name evidence="3" type="ORF">KQ248_09380</name>
</gene>
<evidence type="ECO:0000313" key="4">
    <source>
        <dbReference type="EMBL" id="RBA59458.1"/>
    </source>
</evidence>
<dbReference type="InterPro" id="IPR011460">
    <property type="entry name" value="Lcl_C"/>
</dbReference>
<dbReference type="EMBL" id="QNTV01000005">
    <property type="protein sequence ID" value="RBA59458.1"/>
    <property type="molecule type" value="Genomic_DNA"/>
</dbReference>
<keyword evidence="1" id="KW-0732">Signal</keyword>
<reference evidence="3 6" key="2">
    <citation type="submission" date="2021-06" db="EMBL/GenBank/DDBJ databases">
        <title>Microbial metabolic specificity influences pelagic lipid remineralization.</title>
        <authorList>
            <person name="Behrendt L."/>
            <person name="Hunter J.E."/>
            <person name="Alcolombri U."/>
            <person name="Smriga S."/>
            <person name="Mincer T."/>
            <person name="Lowenstein D.P."/>
            <person name="Peaudecerf F.J."/>
            <person name="Fernandez V.I."/>
            <person name="Fredricks H."/>
            <person name="Almblad H."/>
            <person name="Harrison J.J."/>
            <person name="Stocker R."/>
            <person name="Van Mooy B.A.S."/>
        </authorList>
    </citation>
    <scope>NUCLEOTIDE SEQUENCE [LARGE SCALE GENOMIC DNA]</scope>
    <source>
        <strain evidence="3 6">A252</strain>
    </source>
</reference>
<organism evidence="4 5">
    <name type="scientific">Stutzerimonas zhaodongensis</name>
    <dbReference type="NCBI Taxonomy" id="1176257"/>
    <lineage>
        <taxon>Bacteria</taxon>
        <taxon>Pseudomonadati</taxon>
        <taxon>Pseudomonadota</taxon>
        <taxon>Gammaproteobacteria</taxon>
        <taxon>Pseudomonadales</taxon>
        <taxon>Pseudomonadaceae</taxon>
        <taxon>Stutzerimonas</taxon>
    </lineage>
</organism>
<evidence type="ECO:0000313" key="3">
    <source>
        <dbReference type="EMBL" id="QWV18830.1"/>
    </source>
</evidence>
<dbReference type="RefSeq" id="WP_128120085.1">
    <property type="nucleotide sequence ID" value="NZ_CP076683.1"/>
</dbReference>
<feature type="signal peptide" evidence="1">
    <location>
        <begin position="1"/>
        <end position="21"/>
    </location>
</feature>
<sequence>MKVFRTFIIAVVLCSSGIAFATCDKGKMASTPSSRFTLNGAEAFDRETNLTWRRCSVGTTWKNGKCMGTAKLMSLSEAKEYAKNTGGGWRVPTIEELYGIVEKICSNPAINTEVFPNVRDLGAGALYWSTTKIKEIPSLIYYIDFLSGGADGHTKGFSMAVRLVRSGK</sequence>
<evidence type="ECO:0000313" key="5">
    <source>
        <dbReference type="Proteomes" id="UP000252554"/>
    </source>
</evidence>
<feature type="domain" description="Lcl C-terminal" evidence="2">
    <location>
        <begin position="45"/>
        <end position="165"/>
    </location>
</feature>
<evidence type="ECO:0000259" key="2">
    <source>
        <dbReference type="Pfam" id="PF07603"/>
    </source>
</evidence>
<keyword evidence="6" id="KW-1185">Reference proteome</keyword>
<evidence type="ECO:0000313" key="6">
    <source>
        <dbReference type="Proteomes" id="UP000683436"/>
    </source>
</evidence>
<dbReference type="PANTHER" id="PTHR35812:SF1">
    <property type="entry name" value="LIPOPROTEIN"/>
    <property type="match status" value="1"/>
</dbReference>
<dbReference type="Proteomes" id="UP000683436">
    <property type="component" value="Chromosome"/>
</dbReference>
<dbReference type="PANTHER" id="PTHR35812">
    <property type="entry name" value="LIPOPROTEIN"/>
    <property type="match status" value="1"/>
</dbReference>
<evidence type="ECO:0000256" key="1">
    <source>
        <dbReference type="SAM" id="SignalP"/>
    </source>
</evidence>
<dbReference type="Proteomes" id="UP000252554">
    <property type="component" value="Unassembled WGS sequence"/>
</dbReference>
<accession>A0A365PVX3</accession>
<protein>
    <submittedName>
        <fullName evidence="3">DUF1566 domain-containing protein</fullName>
    </submittedName>
</protein>
<name>A0A365PVX3_9GAMM</name>
<feature type="chain" id="PRO_5016818568" evidence="1">
    <location>
        <begin position="22"/>
        <end position="168"/>
    </location>
</feature>
<reference evidence="4 5" key="1">
    <citation type="submission" date="2018-06" db="EMBL/GenBank/DDBJ databases">
        <title>Whole genome sequencing of four bacterial strains from South Shetland trench revealing bio-synthetic gene clusters.</title>
        <authorList>
            <person name="Abdel-Mageed W.M."/>
            <person name="Lehri B."/>
            <person name="Jarmusch S.A."/>
            <person name="Miranda K."/>
            <person name="Goodfellow M."/>
            <person name="Jaspars M."/>
            <person name="Karlyshev A.V."/>
        </authorList>
    </citation>
    <scope>NUCLEOTIDE SEQUENCE [LARGE SCALE GENOMIC DNA]</scope>
    <source>
        <strain evidence="4 5">SST2</strain>
    </source>
</reference>
<dbReference type="EMBL" id="CP076683">
    <property type="protein sequence ID" value="QWV18830.1"/>
    <property type="molecule type" value="Genomic_DNA"/>
</dbReference>
<dbReference type="Pfam" id="PF07603">
    <property type="entry name" value="Lcl_C"/>
    <property type="match status" value="1"/>
</dbReference>